<reference evidence="6" key="1">
    <citation type="submission" date="2022-04" db="EMBL/GenBank/DDBJ databases">
        <title>Corynebacterium kalidii LD5P10.</title>
        <authorList>
            <person name="Sun J.Q."/>
        </authorList>
    </citation>
    <scope>NUCLEOTIDE SEQUENCE</scope>
    <source>
        <strain evidence="6">LD5P10</strain>
    </source>
</reference>
<comment type="similarity">
    <text evidence="3">Belongs to the sirtuin family. Class III subfamily.</text>
</comment>
<feature type="binding site" evidence="3 4">
    <location>
        <position position="163"/>
    </location>
    <ligand>
        <name>Zn(2+)</name>
        <dbReference type="ChEBI" id="CHEBI:29105"/>
    </ligand>
</feature>
<keyword evidence="3" id="KW-0963">Cytoplasm</keyword>
<dbReference type="GO" id="GO:0036055">
    <property type="term" value="F:protein-succinyllysine desuccinylase activity"/>
    <property type="evidence" value="ECO:0007669"/>
    <property type="project" value="UniProtKB-UniRule"/>
</dbReference>
<keyword evidence="1" id="KW-0808">Transferase</keyword>
<dbReference type="EC" id="2.3.1.286" evidence="3"/>
<feature type="binding site" evidence="3 4">
    <location>
        <position position="132"/>
    </location>
    <ligand>
        <name>Zn(2+)</name>
        <dbReference type="ChEBI" id="CHEBI:29105"/>
    </ligand>
</feature>
<comment type="caution">
    <text evidence="3">Lacks conserved residue(s) required for the propagation of feature annotation.</text>
</comment>
<comment type="domain">
    <text evidence="3">2 residues (Tyr-71 and Arg-74) present in a large hydrophobic pocket are probably involved in substrate specificity. They are important for desuccinylation activity, but dispensable for deacetylation activity.</text>
</comment>
<dbReference type="InterPro" id="IPR003000">
    <property type="entry name" value="Sirtuin"/>
</dbReference>
<dbReference type="EMBL" id="JALIEA010000013">
    <property type="protein sequence ID" value="MCJ7858827.1"/>
    <property type="molecule type" value="Genomic_DNA"/>
</dbReference>
<dbReference type="SUPFAM" id="SSF52467">
    <property type="entry name" value="DHS-like NAD/FAD-binding domain"/>
    <property type="match status" value="1"/>
</dbReference>
<comment type="catalytic activity">
    <reaction evidence="3">
        <text>N(6)-succinyl-L-lysyl-[protein] + NAD(+) + H2O = 2''-O-succinyl-ADP-D-ribose + nicotinamide + L-lysyl-[protein]</text>
        <dbReference type="Rhea" id="RHEA:47668"/>
        <dbReference type="Rhea" id="RHEA-COMP:9752"/>
        <dbReference type="Rhea" id="RHEA-COMP:11877"/>
        <dbReference type="ChEBI" id="CHEBI:15377"/>
        <dbReference type="ChEBI" id="CHEBI:17154"/>
        <dbReference type="ChEBI" id="CHEBI:29969"/>
        <dbReference type="ChEBI" id="CHEBI:57540"/>
        <dbReference type="ChEBI" id="CHEBI:87830"/>
        <dbReference type="ChEBI" id="CHEBI:87832"/>
    </reaction>
</comment>
<feature type="binding site" evidence="3 4">
    <location>
        <position position="160"/>
    </location>
    <ligand>
        <name>Zn(2+)</name>
        <dbReference type="ChEBI" id="CHEBI:29105"/>
    </ligand>
</feature>
<dbReference type="PANTHER" id="PTHR11085">
    <property type="entry name" value="NAD-DEPENDENT PROTEIN DEACYLASE SIRTUIN-5, MITOCHONDRIAL-RELATED"/>
    <property type="match status" value="1"/>
</dbReference>
<dbReference type="PANTHER" id="PTHR11085:SF4">
    <property type="entry name" value="NAD-DEPENDENT PROTEIN DEACYLASE"/>
    <property type="match status" value="1"/>
</dbReference>
<keyword evidence="2 3" id="KW-0520">NAD</keyword>
<keyword evidence="7" id="KW-1185">Reference proteome</keyword>
<dbReference type="GO" id="GO:0017136">
    <property type="term" value="F:histone deacetylase activity, NAD-dependent"/>
    <property type="evidence" value="ECO:0007669"/>
    <property type="project" value="TreeGrafter"/>
</dbReference>
<evidence type="ECO:0000256" key="2">
    <source>
        <dbReference type="ARBA" id="ARBA00023027"/>
    </source>
</evidence>
<evidence type="ECO:0000256" key="3">
    <source>
        <dbReference type="HAMAP-Rule" id="MF_01121"/>
    </source>
</evidence>
<comment type="subcellular location">
    <subcellularLocation>
        <location evidence="3">Cytoplasm</location>
    </subcellularLocation>
</comment>
<dbReference type="GO" id="GO:0008270">
    <property type="term" value="F:zinc ion binding"/>
    <property type="evidence" value="ECO:0007669"/>
    <property type="project" value="UniProtKB-UniRule"/>
</dbReference>
<name>A0A9X1WLP8_9CORY</name>
<feature type="binding site" evidence="3 4">
    <location>
        <position position="135"/>
    </location>
    <ligand>
        <name>Zn(2+)</name>
        <dbReference type="ChEBI" id="CHEBI:29105"/>
    </ligand>
</feature>
<dbReference type="HAMAP" id="MF_01121">
    <property type="entry name" value="Sirtuin_ClassIII"/>
    <property type="match status" value="1"/>
</dbReference>
<feature type="binding site" evidence="3">
    <location>
        <position position="74"/>
    </location>
    <ligand>
        <name>substrate</name>
    </ligand>
</feature>
<evidence type="ECO:0000256" key="1">
    <source>
        <dbReference type="ARBA" id="ARBA00022679"/>
    </source>
</evidence>
<feature type="binding site" evidence="3">
    <location>
        <position position="71"/>
    </location>
    <ligand>
        <name>substrate</name>
    </ligand>
</feature>
<gene>
    <name evidence="3" type="primary">cobB</name>
    <name evidence="6" type="ORF">MUN33_08865</name>
</gene>
<dbReference type="InterPro" id="IPR026591">
    <property type="entry name" value="Sirtuin_cat_small_dom_sf"/>
</dbReference>
<feature type="domain" description="Deacetylase sirtuin-type" evidence="5">
    <location>
        <begin position="1"/>
        <end position="253"/>
    </location>
</feature>
<dbReference type="InterPro" id="IPR050134">
    <property type="entry name" value="NAD-dep_sirtuin_deacylases"/>
</dbReference>
<keyword evidence="3 4" id="KW-0862">Zinc</keyword>
<dbReference type="GO" id="GO:0070403">
    <property type="term" value="F:NAD+ binding"/>
    <property type="evidence" value="ECO:0007669"/>
    <property type="project" value="UniProtKB-UniRule"/>
</dbReference>
<dbReference type="InterPro" id="IPR029035">
    <property type="entry name" value="DHS-like_NAD/FAD-binding_dom"/>
</dbReference>
<evidence type="ECO:0000256" key="4">
    <source>
        <dbReference type="PROSITE-ProRule" id="PRU00236"/>
    </source>
</evidence>
<evidence type="ECO:0000313" key="6">
    <source>
        <dbReference type="EMBL" id="MCJ7858827.1"/>
    </source>
</evidence>
<evidence type="ECO:0000259" key="5">
    <source>
        <dbReference type="PROSITE" id="PS50305"/>
    </source>
</evidence>
<dbReference type="GO" id="GO:0036054">
    <property type="term" value="F:protein-malonyllysine demalonylase activity"/>
    <property type="evidence" value="ECO:0007669"/>
    <property type="project" value="InterPro"/>
</dbReference>
<keyword evidence="3 4" id="KW-0479">Metal-binding</keyword>
<dbReference type="InterPro" id="IPR026590">
    <property type="entry name" value="Ssirtuin_cat_dom"/>
</dbReference>
<evidence type="ECO:0000313" key="7">
    <source>
        <dbReference type="Proteomes" id="UP001139207"/>
    </source>
</evidence>
<dbReference type="Pfam" id="PF02146">
    <property type="entry name" value="SIR2"/>
    <property type="match status" value="1"/>
</dbReference>
<feature type="binding site" evidence="3">
    <location>
        <begin position="106"/>
        <end position="109"/>
    </location>
    <ligand>
        <name>NAD(+)</name>
        <dbReference type="ChEBI" id="CHEBI:57540"/>
    </ligand>
</feature>
<dbReference type="Gene3D" id="3.40.50.1220">
    <property type="entry name" value="TPP-binding domain"/>
    <property type="match status" value="1"/>
</dbReference>
<dbReference type="GO" id="GO:0005737">
    <property type="term" value="C:cytoplasm"/>
    <property type="evidence" value="ECO:0007669"/>
    <property type="project" value="UniProtKB-SubCell"/>
</dbReference>
<dbReference type="NCBIfam" id="NF001753">
    <property type="entry name" value="PRK00481.1-3"/>
    <property type="match status" value="1"/>
</dbReference>
<comment type="function">
    <text evidence="3">NAD-dependent lysine deacetylase and desuccinylase that specifically removes acetyl and succinyl groups on target proteins. Modulates the activities of several proteins which are inactive in their acylated form.</text>
</comment>
<feature type="active site" description="Proton acceptor" evidence="3 4">
    <location>
        <position position="124"/>
    </location>
</feature>
<feature type="binding site" evidence="3">
    <location>
        <position position="244"/>
    </location>
    <ligand>
        <name>NAD(+)</name>
        <dbReference type="ChEBI" id="CHEBI:57540"/>
    </ligand>
</feature>
<accession>A0A9X1WLP8</accession>
<proteinExistence type="inferred from homology"/>
<dbReference type="Gene3D" id="3.30.1600.10">
    <property type="entry name" value="SIR2/SIRT2 'Small Domain"/>
    <property type="match status" value="1"/>
</dbReference>
<comment type="cofactor">
    <cofactor evidence="3">
        <name>Zn(2+)</name>
        <dbReference type="ChEBI" id="CHEBI:29105"/>
    </cofactor>
    <text evidence="3">Binds 1 zinc ion per subunit.</text>
</comment>
<dbReference type="PROSITE" id="PS50305">
    <property type="entry name" value="SIRTUIN"/>
    <property type="match status" value="1"/>
</dbReference>
<dbReference type="RefSeq" id="WP_244804563.1">
    <property type="nucleotide sequence ID" value="NZ_JALIEA010000013.1"/>
</dbReference>
<feature type="binding site" evidence="3">
    <location>
        <begin position="200"/>
        <end position="202"/>
    </location>
    <ligand>
        <name>NAD(+)</name>
        <dbReference type="ChEBI" id="CHEBI:57540"/>
    </ligand>
</feature>
<comment type="catalytic activity">
    <reaction evidence="3">
        <text>N(6)-acetyl-L-lysyl-[protein] + NAD(+) + H2O = 2''-O-acetyl-ADP-D-ribose + nicotinamide + L-lysyl-[protein]</text>
        <dbReference type="Rhea" id="RHEA:43636"/>
        <dbReference type="Rhea" id="RHEA-COMP:9752"/>
        <dbReference type="Rhea" id="RHEA-COMP:10731"/>
        <dbReference type="ChEBI" id="CHEBI:15377"/>
        <dbReference type="ChEBI" id="CHEBI:17154"/>
        <dbReference type="ChEBI" id="CHEBI:29969"/>
        <dbReference type="ChEBI" id="CHEBI:57540"/>
        <dbReference type="ChEBI" id="CHEBI:61930"/>
        <dbReference type="ChEBI" id="CHEBI:83767"/>
        <dbReference type="EC" id="2.3.1.286"/>
    </reaction>
</comment>
<comment type="caution">
    <text evidence="6">The sequence shown here is derived from an EMBL/GenBank/DDBJ whole genome shotgun (WGS) entry which is preliminary data.</text>
</comment>
<dbReference type="Proteomes" id="UP001139207">
    <property type="component" value="Unassembled WGS sequence"/>
</dbReference>
<protein>
    <recommendedName>
        <fullName evidence="3">NAD-dependent protein deacylase</fullName>
        <ecNumber evidence="3">2.3.1.286</ecNumber>
    </recommendedName>
    <alternativeName>
        <fullName evidence="3">Regulatory protein SIR2 homolog</fullName>
    </alternativeName>
</protein>
<dbReference type="AlphaFoldDB" id="A0A9X1WLP8"/>
<dbReference type="InterPro" id="IPR027546">
    <property type="entry name" value="Sirtuin_class_III"/>
</dbReference>
<sequence length="253" mass="26653">MTLPDDLPADLQTAVRDARRVEVFTGAGMSADSGLDTFRDATTGLWSRVDPQALASVDAWSRDPGPMWAWYLWRAAKARAAVPHAGHRAVAAWQDAPGVSVHVTTQNIDDLHEQAGSSDVSHLHGSLFAFRCAVCGAPADEPDLPSLDDAPADRLPPPACRDCGGLVRPGVVWFGESLPQAEFAAAEESMRTCDLVVVVGTSGVVYPAAGLPRIAASRGVPVVEVSPDDTDLTPLATWSLRTTAAVGLPQLLS</sequence>
<organism evidence="6 7">
    <name type="scientific">Corynebacterium kalidii</name>
    <dbReference type="NCBI Taxonomy" id="2931982"/>
    <lineage>
        <taxon>Bacteria</taxon>
        <taxon>Bacillati</taxon>
        <taxon>Actinomycetota</taxon>
        <taxon>Actinomycetes</taxon>
        <taxon>Mycobacteriales</taxon>
        <taxon>Corynebacteriaceae</taxon>
        <taxon>Corynebacterium</taxon>
    </lineage>
</organism>